<dbReference type="Pfam" id="PF12928">
    <property type="entry name" value="tRNA_int_end_N2"/>
    <property type="match status" value="1"/>
</dbReference>
<dbReference type="PANTHER" id="PTHR21027">
    <property type="entry name" value="TRNA-SPLICING ENDONUCLEASE SUBUNIT SEN54"/>
    <property type="match status" value="1"/>
</dbReference>
<feature type="domain" description="tRNA-splicing endonuclease subunit Sen54 N-terminal" evidence="4">
    <location>
        <begin position="81"/>
        <end position="160"/>
    </location>
</feature>
<evidence type="ECO:0000256" key="1">
    <source>
        <dbReference type="ARBA" id="ARBA00005736"/>
    </source>
</evidence>
<dbReference type="PANTHER" id="PTHR21027:SF1">
    <property type="entry name" value="TRNA-SPLICING ENDONUCLEASE SUBUNIT SEN54"/>
    <property type="match status" value="1"/>
</dbReference>
<name>A0A9P5ZAQ9_9AGAR</name>
<dbReference type="Proteomes" id="UP000807469">
    <property type="component" value="Unassembled WGS sequence"/>
</dbReference>
<evidence type="ECO:0000313" key="6">
    <source>
        <dbReference type="Proteomes" id="UP000807469"/>
    </source>
</evidence>
<dbReference type="InterPro" id="IPR024337">
    <property type="entry name" value="tRNA_splic_suSen54"/>
</dbReference>
<feature type="region of interest" description="Disordered" evidence="3">
    <location>
        <begin position="364"/>
        <end position="398"/>
    </location>
</feature>
<evidence type="ECO:0000313" key="5">
    <source>
        <dbReference type="EMBL" id="KAF9483410.1"/>
    </source>
</evidence>
<evidence type="ECO:0000256" key="3">
    <source>
        <dbReference type="SAM" id="MobiDB-lite"/>
    </source>
</evidence>
<reference evidence="5" key="1">
    <citation type="submission" date="2020-11" db="EMBL/GenBank/DDBJ databases">
        <authorList>
            <consortium name="DOE Joint Genome Institute"/>
            <person name="Ahrendt S."/>
            <person name="Riley R."/>
            <person name="Andreopoulos W."/>
            <person name="Labutti K."/>
            <person name="Pangilinan J."/>
            <person name="Ruiz-Duenas F.J."/>
            <person name="Barrasa J.M."/>
            <person name="Sanchez-Garcia M."/>
            <person name="Camarero S."/>
            <person name="Miyauchi S."/>
            <person name="Serrano A."/>
            <person name="Linde D."/>
            <person name="Babiker R."/>
            <person name="Drula E."/>
            <person name="Ayuso-Fernandez I."/>
            <person name="Pacheco R."/>
            <person name="Padilla G."/>
            <person name="Ferreira P."/>
            <person name="Barriuso J."/>
            <person name="Kellner H."/>
            <person name="Castanera R."/>
            <person name="Alfaro M."/>
            <person name="Ramirez L."/>
            <person name="Pisabarro A.G."/>
            <person name="Kuo A."/>
            <person name="Tritt A."/>
            <person name="Lipzen A."/>
            <person name="He G."/>
            <person name="Yan M."/>
            <person name="Ng V."/>
            <person name="Cullen D."/>
            <person name="Martin F."/>
            <person name="Rosso M.-N."/>
            <person name="Henrissat B."/>
            <person name="Hibbett D."/>
            <person name="Martinez A.T."/>
            <person name="Grigoriev I.V."/>
        </authorList>
    </citation>
    <scope>NUCLEOTIDE SEQUENCE</scope>
    <source>
        <strain evidence="5">CIRM-BRFM 674</strain>
    </source>
</reference>
<evidence type="ECO:0000256" key="2">
    <source>
        <dbReference type="ARBA" id="ARBA00022694"/>
    </source>
</evidence>
<comment type="similarity">
    <text evidence="1">Belongs to the SEN54 family.</text>
</comment>
<organism evidence="5 6">
    <name type="scientific">Pholiota conissans</name>
    <dbReference type="NCBI Taxonomy" id="109636"/>
    <lineage>
        <taxon>Eukaryota</taxon>
        <taxon>Fungi</taxon>
        <taxon>Dikarya</taxon>
        <taxon>Basidiomycota</taxon>
        <taxon>Agaricomycotina</taxon>
        <taxon>Agaricomycetes</taxon>
        <taxon>Agaricomycetidae</taxon>
        <taxon>Agaricales</taxon>
        <taxon>Agaricineae</taxon>
        <taxon>Strophariaceae</taxon>
        <taxon>Pholiota</taxon>
    </lineage>
</organism>
<evidence type="ECO:0000259" key="4">
    <source>
        <dbReference type="Pfam" id="PF12928"/>
    </source>
</evidence>
<proteinExistence type="inferred from homology"/>
<dbReference type="AlphaFoldDB" id="A0A9P5ZAQ9"/>
<feature type="compositionally biased region" description="Acidic residues" evidence="3">
    <location>
        <begin position="20"/>
        <end position="35"/>
    </location>
</feature>
<gene>
    <name evidence="5" type="ORF">BDN70DRAFT_827698</name>
</gene>
<keyword evidence="6" id="KW-1185">Reference proteome</keyword>
<comment type="caution">
    <text evidence="5">The sequence shown here is derived from an EMBL/GenBank/DDBJ whole genome shotgun (WGS) entry which is preliminary data.</text>
</comment>
<protein>
    <recommendedName>
        <fullName evidence="4">tRNA-splicing endonuclease subunit Sen54 N-terminal domain-containing protein</fullName>
    </recommendedName>
</protein>
<feature type="region of interest" description="Disordered" evidence="3">
    <location>
        <begin position="1"/>
        <end position="42"/>
    </location>
</feature>
<dbReference type="EMBL" id="MU155154">
    <property type="protein sequence ID" value="KAF9483410.1"/>
    <property type="molecule type" value="Genomic_DNA"/>
</dbReference>
<dbReference type="InterPro" id="IPR024336">
    <property type="entry name" value="tRNA_splic_suSen54_N"/>
</dbReference>
<dbReference type="GO" id="GO:0000379">
    <property type="term" value="P:tRNA-type intron splice site recognition and cleavage"/>
    <property type="evidence" value="ECO:0007669"/>
    <property type="project" value="TreeGrafter"/>
</dbReference>
<feature type="compositionally biased region" description="Polar residues" evidence="3">
    <location>
        <begin position="376"/>
        <end position="398"/>
    </location>
</feature>
<accession>A0A9P5ZAQ9</accession>
<dbReference type="GO" id="GO:0000214">
    <property type="term" value="C:tRNA-intron endonuclease complex"/>
    <property type="evidence" value="ECO:0007669"/>
    <property type="project" value="TreeGrafter"/>
</dbReference>
<sequence length="468" mass="52252">MDDALETPTALPQAPLGDNPPDENDAQSSDEEDGGLDWTKLLPASARPVIPRRGEKEFEPRAGGGTNLQLHVLDRSRAAMFDTLRATRTISSKAVSYATWHPDISRTHVTVARGIHFSSMGHSAPREVVGEDGIAKIQKRLELLPEEAIYLIERGSLFCWKQTSLNVRQTPGLDDIDGTPMTVQQAFSEMMGKQDLTLEKFQVYAYLKRLGYVVTRSDPPDEYYPLPPSNSPSKATTSIFQRITSWLPLWSSIISRVFRLCSWWHPVGISRWLHHDKNYGSLFRSMRFMSAGHSIPLQISQSIQQAHTTSPYRIFFNVYKPSTPFKKSSPPPPDFQLVVVNARTTPMPSLQELTDLFDIVPEAPIPAPRQRRPQPTTGSDLPASSLTQTASVKDTAPSRSNTSFIHRMFSWFMPTSPQTSAPSAPVRKPNPFVALKTGKKIVIVAAVDSGNTSFFRFGQGEFTEWPMV</sequence>
<dbReference type="OrthoDB" id="408683at2759"/>
<keyword evidence="2" id="KW-0819">tRNA processing</keyword>